<comment type="similarity">
    <text evidence="5">Belongs to the 4-toluene sulfonate uptake permease (TSUP) (TC 2.A.102) family.</text>
</comment>
<dbReference type="EMBL" id="BBWV01000002">
    <property type="protein sequence ID" value="GAO43041.1"/>
    <property type="molecule type" value="Genomic_DNA"/>
</dbReference>
<keyword evidence="3 5" id="KW-1133">Transmembrane helix</keyword>
<evidence type="ECO:0000313" key="7">
    <source>
        <dbReference type="Proteomes" id="UP000033121"/>
    </source>
</evidence>
<evidence type="ECO:0000313" key="6">
    <source>
        <dbReference type="EMBL" id="GAO43041.1"/>
    </source>
</evidence>
<dbReference type="InterPro" id="IPR051598">
    <property type="entry name" value="TSUP/Inactive_protease-like"/>
</dbReference>
<dbReference type="AlphaFoldDB" id="A0A0E9N090"/>
<dbReference type="OrthoDB" id="8559161at2"/>
<reference evidence="6 7" key="1">
    <citation type="submission" date="2015-04" db="EMBL/GenBank/DDBJ databases">
        <title>Whole genome shotgun sequence of Flavihumibacter petaseus NBRC 106054.</title>
        <authorList>
            <person name="Miyazawa S."/>
            <person name="Hosoyama A."/>
            <person name="Hashimoto M."/>
            <person name="Noguchi M."/>
            <person name="Tsuchikane K."/>
            <person name="Ohji S."/>
            <person name="Yamazoe A."/>
            <person name="Ichikawa N."/>
            <person name="Kimura A."/>
            <person name="Fujita N."/>
        </authorList>
    </citation>
    <scope>NUCLEOTIDE SEQUENCE [LARGE SCALE GENOMIC DNA]</scope>
    <source>
        <strain evidence="6 7">NBRC 106054</strain>
    </source>
</reference>
<comment type="subcellular location">
    <subcellularLocation>
        <location evidence="5">Cell membrane</location>
        <topology evidence="5">Multi-pass membrane protein</topology>
    </subcellularLocation>
    <subcellularLocation>
        <location evidence="1">Membrane</location>
        <topology evidence="1">Multi-pass membrane protein</topology>
    </subcellularLocation>
</comment>
<dbReference type="GO" id="GO:0005886">
    <property type="term" value="C:plasma membrane"/>
    <property type="evidence" value="ECO:0007669"/>
    <property type="project" value="UniProtKB-SubCell"/>
</dbReference>
<evidence type="ECO:0000256" key="4">
    <source>
        <dbReference type="ARBA" id="ARBA00023136"/>
    </source>
</evidence>
<evidence type="ECO:0000256" key="3">
    <source>
        <dbReference type="ARBA" id="ARBA00022989"/>
    </source>
</evidence>
<feature type="transmembrane region" description="Helical" evidence="5">
    <location>
        <begin position="242"/>
        <end position="260"/>
    </location>
</feature>
<protein>
    <recommendedName>
        <fullName evidence="5">Probable membrane transporter protein</fullName>
    </recommendedName>
</protein>
<feature type="transmembrane region" description="Helical" evidence="5">
    <location>
        <begin position="98"/>
        <end position="125"/>
    </location>
</feature>
<organism evidence="6 7">
    <name type="scientific">Flavihumibacter petaseus NBRC 106054</name>
    <dbReference type="NCBI Taxonomy" id="1220578"/>
    <lineage>
        <taxon>Bacteria</taxon>
        <taxon>Pseudomonadati</taxon>
        <taxon>Bacteroidota</taxon>
        <taxon>Chitinophagia</taxon>
        <taxon>Chitinophagales</taxon>
        <taxon>Chitinophagaceae</taxon>
        <taxon>Flavihumibacter</taxon>
    </lineage>
</organism>
<feature type="transmembrane region" description="Helical" evidence="5">
    <location>
        <begin position="67"/>
        <end position="86"/>
    </location>
</feature>
<dbReference type="PANTHER" id="PTHR43701:SF2">
    <property type="entry name" value="MEMBRANE TRANSPORTER PROTEIN YJNA-RELATED"/>
    <property type="match status" value="1"/>
</dbReference>
<evidence type="ECO:0000256" key="5">
    <source>
        <dbReference type="RuleBase" id="RU363041"/>
    </source>
</evidence>
<dbReference type="InterPro" id="IPR002781">
    <property type="entry name" value="TM_pro_TauE-like"/>
</dbReference>
<keyword evidence="4 5" id="KW-0472">Membrane</keyword>
<keyword evidence="2 5" id="KW-0812">Transmembrane</keyword>
<feature type="transmembrane region" description="Helical" evidence="5">
    <location>
        <begin position="210"/>
        <end position="230"/>
    </location>
</feature>
<dbReference type="STRING" id="1220578.FPE01S_02_01460"/>
<name>A0A0E9N090_9BACT</name>
<dbReference type="Proteomes" id="UP000033121">
    <property type="component" value="Unassembled WGS sequence"/>
</dbReference>
<gene>
    <name evidence="6" type="ORF">FPE01S_02_01460</name>
</gene>
<sequence length="265" mass="28169">MELLGYIVCLLVGLSLGLIGAGGGILTVPVMVYLFHMPVLLATSYSLFVVGGVSLTGAWYQFRQQQVNLRVALLFCAVSMSIVFVVRHFVLPRIPDELFVLFGVPVTTSFCCMVLFAILMITAALAMIMKEPARDAAGGQQNTVHVLWCGLVVGLLTGFLGAGGGFILIPALVLFLGLPMKEAVGTSLFIIALNSLAGFALDLDHVTIEWPLLAGITVVAATGMFAGAALGRRVSTERLKHAFGWFVLVVGVAILIRELTGFIGQ</sequence>
<feature type="transmembrane region" description="Helical" evidence="5">
    <location>
        <begin position="7"/>
        <end position="33"/>
    </location>
</feature>
<dbReference type="PANTHER" id="PTHR43701">
    <property type="entry name" value="MEMBRANE TRANSPORTER PROTEIN MJ0441-RELATED"/>
    <property type="match status" value="1"/>
</dbReference>
<accession>A0A0E9N090</accession>
<evidence type="ECO:0000256" key="2">
    <source>
        <dbReference type="ARBA" id="ARBA00022692"/>
    </source>
</evidence>
<feature type="transmembrane region" description="Helical" evidence="5">
    <location>
        <begin position="39"/>
        <end position="60"/>
    </location>
</feature>
<evidence type="ECO:0000256" key="1">
    <source>
        <dbReference type="ARBA" id="ARBA00004141"/>
    </source>
</evidence>
<comment type="caution">
    <text evidence="6">The sequence shown here is derived from an EMBL/GenBank/DDBJ whole genome shotgun (WGS) entry which is preliminary data.</text>
</comment>
<dbReference type="RefSeq" id="WP_046368984.1">
    <property type="nucleotide sequence ID" value="NZ_BBWV01000002.1"/>
</dbReference>
<feature type="transmembrane region" description="Helical" evidence="5">
    <location>
        <begin position="146"/>
        <end position="177"/>
    </location>
</feature>
<dbReference type="Pfam" id="PF01925">
    <property type="entry name" value="TauE"/>
    <property type="match status" value="1"/>
</dbReference>
<keyword evidence="5" id="KW-1003">Cell membrane</keyword>
<keyword evidence="7" id="KW-1185">Reference proteome</keyword>
<proteinExistence type="inferred from homology"/>